<accession>A0ABR0XH90</accession>
<dbReference type="InterPro" id="IPR036390">
    <property type="entry name" value="WH_DNA-bd_sf"/>
</dbReference>
<comment type="subcellular location">
    <subcellularLocation>
        <location evidence="1">Nucleus</location>
    </subcellularLocation>
</comment>
<dbReference type="Pfam" id="PF05158">
    <property type="entry name" value="RNA_pol_Rpc34"/>
    <property type="match status" value="1"/>
</dbReference>
<protein>
    <recommendedName>
        <fullName evidence="9">RNA polymerase III subunit C6</fullName>
    </recommendedName>
</protein>
<evidence type="ECO:0000256" key="1">
    <source>
        <dbReference type="ARBA" id="ARBA00004123"/>
    </source>
</evidence>
<evidence type="ECO:0000256" key="6">
    <source>
        <dbReference type="SAM" id="MobiDB-lite"/>
    </source>
</evidence>
<keyword evidence="8" id="KW-1185">Reference proteome</keyword>
<feature type="region of interest" description="Disordered" evidence="6">
    <location>
        <begin position="1"/>
        <end position="23"/>
    </location>
</feature>
<evidence type="ECO:0000313" key="7">
    <source>
        <dbReference type="EMBL" id="KAK6158550.1"/>
    </source>
</evidence>
<dbReference type="InterPro" id="IPR016049">
    <property type="entry name" value="RNA_pol_Rpc34-like"/>
</dbReference>
<dbReference type="SUPFAM" id="SSF46785">
    <property type="entry name" value="Winged helix' DNA-binding domain"/>
    <property type="match status" value="1"/>
</dbReference>
<comment type="similarity">
    <text evidence="2">Belongs to the eukaryotic RPC34/RPC39 RNA polymerase subunit family.</text>
</comment>
<evidence type="ECO:0000256" key="4">
    <source>
        <dbReference type="ARBA" id="ARBA00023163"/>
    </source>
</evidence>
<dbReference type="InterPro" id="IPR007832">
    <property type="entry name" value="RNA_pol_Rpc34"/>
</dbReference>
<dbReference type="Proteomes" id="UP001318860">
    <property type="component" value="Unassembled WGS sequence"/>
</dbReference>
<proteinExistence type="inferred from homology"/>
<evidence type="ECO:0000256" key="3">
    <source>
        <dbReference type="ARBA" id="ARBA00022478"/>
    </source>
</evidence>
<dbReference type="InterPro" id="IPR036388">
    <property type="entry name" value="WH-like_DNA-bd_sf"/>
</dbReference>
<comment type="caution">
    <text evidence="7">The sequence shown here is derived from an EMBL/GenBank/DDBJ whole genome shotgun (WGS) entry which is preliminary data.</text>
</comment>
<evidence type="ECO:0000256" key="2">
    <source>
        <dbReference type="ARBA" id="ARBA00011038"/>
    </source>
</evidence>
<evidence type="ECO:0000313" key="8">
    <source>
        <dbReference type="Proteomes" id="UP001318860"/>
    </source>
</evidence>
<name>A0ABR0XH90_REHGL</name>
<keyword evidence="3" id="KW-0240">DNA-directed RNA polymerase</keyword>
<keyword evidence="4" id="KW-0804">Transcription</keyword>
<gene>
    <name evidence="7" type="ORF">DH2020_005864</name>
</gene>
<dbReference type="PANTHER" id="PTHR12780">
    <property type="entry name" value="RNA POLYMERASE III DNA DIRECTED , 39KD SUBUNIT-RELATED"/>
    <property type="match status" value="1"/>
</dbReference>
<dbReference type="Gene3D" id="1.10.10.10">
    <property type="entry name" value="Winged helix-like DNA-binding domain superfamily/Winged helix DNA-binding domain"/>
    <property type="match status" value="1"/>
</dbReference>
<reference evidence="7 8" key="1">
    <citation type="journal article" date="2021" name="Comput. Struct. Biotechnol. J.">
        <title>De novo genome assembly of the potent medicinal plant Rehmannia glutinosa using nanopore technology.</title>
        <authorList>
            <person name="Ma L."/>
            <person name="Dong C."/>
            <person name="Song C."/>
            <person name="Wang X."/>
            <person name="Zheng X."/>
            <person name="Niu Y."/>
            <person name="Chen S."/>
            <person name="Feng W."/>
        </authorList>
    </citation>
    <scope>NUCLEOTIDE SEQUENCE [LARGE SCALE GENOMIC DNA]</scope>
    <source>
        <strain evidence="7">DH-2019</strain>
    </source>
</reference>
<organism evidence="7 8">
    <name type="scientific">Rehmannia glutinosa</name>
    <name type="common">Chinese foxglove</name>
    <dbReference type="NCBI Taxonomy" id="99300"/>
    <lineage>
        <taxon>Eukaryota</taxon>
        <taxon>Viridiplantae</taxon>
        <taxon>Streptophyta</taxon>
        <taxon>Embryophyta</taxon>
        <taxon>Tracheophyta</taxon>
        <taxon>Spermatophyta</taxon>
        <taxon>Magnoliopsida</taxon>
        <taxon>eudicotyledons</taxon>
        <taxon>Gunneridae</taxon>
        <taxon>Pentapetalae</taxon>
        <taxon>asterids</taxon>
        <taxon>lamiids</taxon>
        <taxon>Lamiales</taxon>
        <taxon>Orobanchaceae</taxon>
        <taxon>Rehmannieae</taxon>
        <taxon>Rehmannia</taxon>
    </lineage>
</organism>
<keyword evidence="5" id="KW-0539">Nucleus</keyword>
<evidence type="ECO:0000256" key="5">
    <source>
        <dbReference type="ARBA" id="ARBA00023242"/>
    </source>
</evidence>
<sequence length="238" mass="26698">MSHSLVSLSSHKRKRPEKYPSGPVDAERTILDLIKSKKHLGICVREIKQETKLADDDIKKSLKSLSTKCLIKEVVNIHNKRNKHYMAVEFEPSNEISGGDWYVDGELNKEFIDELQKLCLRYMRTKKVVTLERVHDLLKKVVTFDISSQQVGEILNLIVLNNFIIEVKSNGLGDYHSIPVGTICYRVASGAGVLTGPRTGAFASIPCGACPRISMCTPDGVIAPSNCVHYEKWLNIEF</sequence>
<dbReference type="EMBL" id="JABTTQ020000004">
    <property type="protein sequence ID" value="KAK6158550.1"/>
    <property type="molecule type" value="Genomic_DNA"/>
</dbReference>
<evidence type="ECO:0008006" key="9">
    <source>
        <dbReference type="Google" id="ProtNLM"/>
    </source>
</evidence>